<sequence length="104" mass="12192">MRRMFDEYVRSRTLQNWKFWIFSIIIKPLFESFNGMVSTRSFKDLNETALAWLDQHCSLPVLRPMVLNTLRHLSTTTSILSDPSCLPEQAMEAVIKLNKRAEET</sequence>
<dbReference type="PANTHER" id="PTHR15741">
    <property type="entry name" value="BASIC HELIX-LOOP-HELIX ZIP TRANSCRIPTION FACTOR"/>
    <property type="match status" value="1"/>
</dbReference>
<gene>
    <name evidence="6" type="ORF">WISP_54492</name>
</gene>
<evidence type="ECO:0000313" key="6">
    <source>
        <dbReference type="EMBL" id="KAJ7419333.1"/>
    </source>
</evidence>
<dbReference type="Proteomes" id="UP001145742">
    <property type="component" value="Unassembled WGS sequence"/>
</dbReference>
<dbReference type="EMBL" id="WHWB01033522">
    <property type="protein sequence ID" value="KAJ7419333.1"/>
    <property type="molecule type" value="Genomic_DNA"/>
</dbReference>
<accession>A0ABQ9DHM7</accession>
<comment type="subcellular location">
    <subcellularLocation>
        <location evidence="1">Nucleus</location>
    </subcellularLocation>
</comment>
<proteinExistence type="predicted"/>
<keyword evidence="4" id="KW-0804">Transcription</keyword>
<name>A0ABQ9DHM7_9PASS</name>
<keyword evidence="5" id="KW-0539">Nucleus</keyword>
<keyword evidence="3" id="KW-0238">DNA-binding</keyword>
<keyword evidence="7" id="KW-1185">Reference proteome</keyword>
<evidence type="ECO:0000313" key="7">
    <source>
        <dbReference type="Proteomes" id="UP001145742"/>
    </source>
</evidence>
<protein>
    <submittedName>
        <fullName evidence="6">Uncharacterized protein</fullName>
    </submittedName>
</protein>
<dbReference type="InterPro" id="IPR052207">
    <property type="entry name" value="Max-like/E-box_TFs"/>
</dbReference>
<evidence type="ECO:0000256" key="5">
    <source>
        <dbReference type="ARBA" id="ARBA00023242"/>
    </source>
</evidence>
<reference evidence="6" key="1">
    <citation type="submission" date="2019-10" db="EMBL/GenBank/DDBJ databases">
        <authorList>
            <person name="Soares A.E.R."/>
            <person name="Aleixo A."/>
            <person name="Schneider P."/>
            <person name="Miyaki C.Y."/>
            <person name="Schneider M.P."/>
            <person name="Mello C."/>
            <person name="Vasconcelos A.T.R."/>
        </authorList>
    </citation>
    <scope>NUCLEOTIDE SEQUENCE</scope>
    <source>
        <tissue evidence="6">Muscle</tissue>
    </source>
</reference>
<organism evidence="6 7">
    <name type="scientific">Willisornis vidua</name>
    <name type="common">Xingu scale-backed antbird</name>
    <dbReference type="NCBI Taxonomy" id="1566151"/>
    <lineage>
        <taxon>Eukaryota</taxon>
        <taxon>Metazoa</taxon>
        <taxon>Chordata</taxon>
        <taxon>Craniata</taxon>
        <taxon>Vertebrata</taxon>
        <taxon>Euteleostomi</taxon>
        <taxon>Archelosauria</taxon>
        <taxon>Archosauria</taxon>
        <taxon>Dinosauria</taxon>
        <taxon>Saurischia</taxon>
        <taxon>Theropoda</taxon>
        <taxon>Coelurosauria</taxon>
        <taxon>Aves</taxon>
        <taxon>Neognathae</taxon>
        <taxon>Neoaves</taxon>
        <taxon>Telluraves</taxon>
        <taxon>Australaves</taxon>
        <taxon>Passeriformes</taxon>
        <taxon>Thamnophilidae</taxon>
        <taxon>Willisornis</taxon>
    </lineage>
</organism>
<evidence type="ECO:0000256" key="3">
    <source>
        <dbReference type="ARBA" id="ARBA00023125"/>
    </source>
</evidence>
<comment type="caution">
    <text evidence="6">The sequence shown here is derived from an EMBL/GenBank/DDBJ whole genome shotgun (WGS) entry which is preliminary data.</text>
</comment>
<evidence type="ECO:0000256" key="1">
    <source>
        <dbReference type="ARBA" id="ARBA00004123"/>
    </source>
</evidence>
<evidence type="ECO:0000256" key="2">
    <source>
        <dbReference type="ARBA" id="ARBA00023015"/>
    </source>
</evidence>
<dbReference type="PANTHER" id="PTHR15741:SF23">
    <property type="entry name" value="MLX-INTERACTING PROTEIN"/>
    <property type="match status" value="1"/>
</dbReference>
<evidence type="ECO:0000256" key="4">
    <source>
        <dbReference type="ARBA" id="ARBA00023163"/>
    </source>
</evidence>
<keyword evidence="2" id="KW-0805">Transcription regulation</keyword>